<evidence type="ECO:0000256" key="1">
    <source>
        <dbReference type="ARBA" id="ARBA00008042"/>
    </source>
</evidence>
<dbReference type="Pfam" id="PF10172">
    <property type="entry name" value="DDA1"/>
    <property type="match status" value="1"/>
</dbReference>
<name>A0ABK0LTF1_RAT</name>
<comment type="similarity">
    <text evidence="1">Belongs to the DDA1 family.</text>
</comment>
<evidence type="ECO:0000256" key="4">
    <source>
        <dbReference type="SAM" id="MobiDB-lite"/>
    </source>
</evidence>
<keyword evidence="7" id="KW-1185">Reference proteome</keyword>
<comment type="function">
    <text evidence="3">Functions as a component of numerous distinct DCX (DDB1-CUL4-X-box) E3 ubiquitin-protein ligase complexes which mediate the ubiquitination and subsequent proteasomal degradation of target proteins. In the DCX complexes, acts as a scaffolding subunit required to stabilize the complex.</text>
</comment>
<dbReference type="InterPro" id="IPR018276">
    <property type="entry name" value="DDA1_dom"/>
</dbReference>
<dbReference type="Proteomes" id="UP000002494">
    <property type="component" value="Chromosome 16"/>
</dbReference>
<dbReference type="PANTHER" id="PTHR31879">
    <property type="entry name" value="DET1- AND DDB1-ASSOCIATED PROTEIN 1"/>
    <property type="match status" value="1"/>
</dbReference>
<evidence type="ECO:0007829" key="8">
    <source>
        <dbReference type="PeptideAtlas" id="A0ABK0LTF1"/>
    </source>
</evidence>
<accession>A0ABK0LTF1</accession>
<feature type="region of interest" description="Disordered" evidence="4">
    <location>
        <begin position="123"/>
        <end position="160"/>
    </location>
</feature>
<dbReference type="GeneID" id="688813"/>
<keyword evidence="8" id="KW-1267">Proteomics identification</keyword>
<dbReference type="Ensembl" id="ENSRNOT00000134874.1">
    <property type="protein sequence ID" value="ENSRNOP00000104685.1"/>
    <property type="gene ID" value="ENSRNOG00000039417.5"/>
</dbReference>
<reference evidence="6" key="2">
    <citation type="submission" date="2025-08" db="UniProtKB">
        <authorList>
            <consortium name="Ensembl"/>
        </authorList>
    </citation>
    <scope>IDENTIFICATION</scope>
    <source>
        <strain evidence="6">Brown Norway</strain>
    </source>
</reference>
<dbReference type="PANTHER" id="PTHR31879:SF2">
    <property type="entry name" value="DET1- AND DDB1-ASSOCIATED PROTEIN 1"/>
    <property type="match status" value="1"/>
</dbReference>
<sequence>MNRRFSLAEWSNPAPAHLSSSRVFNVELGSSVKSAQSQSDALGRHKYAGLVGSTLDTAQANFLKGLPVYNKSNFSRFHADSVCKASNRRPSVYLPTREYPSEQIIVTEKTNILLRYLHQQWDKKNAAKKRDQEQVEAEGESSAPPRKVARTDSPDMPEDT</sequence>
<evidence type="ECO:0000256" key="3">
    <source>
        <dbReference type="ARBA" id="ARBA00045586"/>
    </source>
</evidence>
<feature type="domain" description="DET1- and DDB1-associated protein 1" evidence="5">
    <location>
        <begin position="62"/>
        <end position="123"/>
    </location>
</feature>
<protein>
    <recommendedName>
        <fullName evidence="2">DET1- and DDB1-associated protein 1</fullName>
    </recommendedName>
</protein>
<evidence type="ECO:0000313" key="7">
    <source>
        <dbReference type="Proteomes" id="UP000002494"/>
    </source>
</evidence>
<reference evidence="6" key="3">
    <citation type="submission" date="2025-09" db="UniProtKB">
        <authorList>
            <consortium name="Ensembl"/>
        </authorList>
    </citation>
    <scope>IDENTIFICATION</scope>
    <source>
        <strain evidence="6">Brown Norway</strain>
    </source>
</reference>
<reference evidence="6" key="1">
    <citation type="submission" date="2024-01" db="EMBL/GenBank/DDBJ databases">
        <title>GRCr8: a new rat reference genome assembly contstructed from accurate long reads and long range scaffolding.</title>
        <authorList>
            <person name="Doris P.A."/>
            <person name="Kalbfleisch T."/>
            <person name="Li K."/>
            <person name="Howe K."/>
            <person name="Wood J."/>
        </authorList>
    </citation>
    <scope>NUCLEOTIDE SEQUENCE [LARGE SCALE GENOMIC DNA]</scope>
    <source>
        <strain evidence="6">Brown Norway</strain>
    </source>
</reference>
<proteinExistence type="evidence at protein level"/>
<dbReference type="GeneTree" id="ENSGT00390000007029"/>
<dbReference type="InterPro" id="IPR033575">
    <property type="entry name" value="DDA1-like"/>
</dbReference>
<evidence type="ECO:0000256" key="2">
    <source>
        <dbReference type="ARBA" id="ARBA00018256"/>
    </source>
</evidence>
<evidence type="ECO:0000313" key="6">
    <source>
        <dbReference type="Ensembl" id="ENSRNOP00000104685.1"/>
    </source>
</evidence>
<dbReference type="RefSeq" id="XP_063131810.1">
    <property type="nucleotide sequence ID" value="XM_063275740.1"/>
</dbReference>
<evidence type="ECO:0000259" key="5">
    <source>
        <dbReference type="Pfam" id="PF10172"/>
    </source>
</evidence>
<dbReference type="RGD" id="1584153">
    <property type="gene designation" value="Dda1"/>
</dbReference>
<organism evidence="6 7">
    <name type="scientific">Rattus norvegicus</name>
    <name type="common">Rat</name>
    <dbReference type="NCBI Taxonomy" id="10116"/>
    <lineage>
        <taxon>Eukaryota</taxon>
        <taxon>Metazoa</taxon>
        <taxon>Chordata</taxon>
        <taxon>Craniata</taxon>
        <taxon>Vertebrata</taxon>
        <taxon>Euteleostomi</taxon>
        <taxon>Mammalia</taxon>
        <taxon>Eutheria</taxon>
        <taxon>Euarchontoglires</taxon>
        <taxon>Glires</taxon>
        <taxon>Rodentia</taxon>
        <taxon>Myomorpha</taxon>
        <taxon>Muroidea</taxon>
        <taxon>Muridae</taxon>
        <taxon>Murinae</taxon>
        <taxon>Rattus</taxon>
    </lineage>
</organism>
<gene>
    <name evidence="6" type="primary">Dda1</name>
</gene>
<feature type="compositionally biased region" description="Basic and acidic residues" evidence="4">
    <location>
        <begin position="123"/>
        <end position="133"/>
    </location>
</feature>